<sequence length="899" mass="104133">MTSLGVRVDSAINRRRGPFVFRVSGVNIHFIGSLIPEKDQRPKYAQLYIYDTENEVRNRIATMEKNGPNEDIDEEIVSQISRMLDEKNHLVESFRKARDRYKNGPETSFQLRIPGNRAQDGRQYDMPTSSEIGGLIVGDIDKKNYKRDVIVHHKTRGPEQISDLHPSYMAMTYPLIHPYGEDGYRLGITLRDGKNLTMCQYYCFRLQQRLNEGHTLLRSGRLLQQYIVDCYMTIEEERFRWIRLNQNKLRSDLYSGLMDAVHRGDSNCSRVGKSIILPSSHTGAPRYRVQNYQDAMAICKWAGYPDLFITFTCNPKWPEINYMLELIGQKDDNNRLDIICRVFHIKLLQLMQDLKKEKPFGKIIASLYTIEFQKRGLPHAHILLFLDPVMKNPTASRIDEIVSAEIPDFNVDPDGYNAVKNFMLHGPCGKLNKNSPCMANGKCTKHFPKKYNDKTTFDSDGFPIYKRRNTGIHIKKNGKFLDNRFVVPYNRNLIVKFDAHINIEVCNYSRSIKYLFKYVNKGPDRANATFESIDTVERIDEIKAYLDCRYISAAEACWRIFQFDINHRHPSVERLPFHLPGEHTIIFEEDKCVENVLNRPGVDKTKFTEWLETNKIHEDARQLTYSDFPTRWVWNAKEKIWTRRKKGISVGRIYFAHPSSGERFYMRMLLNFVKGSTSFKCIRTVNGVTYKTYKAACYALGLLDDDKEWIDCLNEAAGWATGNELRNLFVTILIHCQVSDASHLWKNCFIALSEDITSLHRKRFNNKGLKLTEEQVEAYTLVELETLMQKSGKSLRDIDGMPQPNTSLLSDSSNRLVNEELDYDTAKLKVQHENLYAALNTCQKVAYEAILKSVENDEGRLFFISGHGGTGKTYLWNTIISNLRSRSQIDSPFTFPYPT</sequence>
<keyword evidence="1" id="KW-0234">DNA repair</keyword>
<dbReference type="Pfam" id="PF05970">
    <property type="entry name" value="PIF1"/>
    <property type="match status" value="1"/>
</dbReference>
<protein>
    <recommendedName>
        <fullName evidence="1">ATP-dependent DNA helicase</fullName>
        <ecNumber evidence="1">5.6.2.3</ecNumber>
    </recommendedName>
</protein>
<dbReference type="PANTHER" id="PTHR45786">
    <property type="entry name" value="DNA BINDING PROTEIN-LIKE"/>
    <property type="match status" value="1"/>
</dbReference>
<keyword evidence="1" id="KW-0378">Hydrolase</keyword>
<keyword evidence="1" id="KW-0227">DNA damage</keyword>
<dbReference type="InterPro" id="IPR010285">
    <property type="entry name" value="DNA_helicase_pif1-like_DEAD"/>
</dbReference>
<comment type="similarity">
    <text evidence="1">Belongs to the helicase family.</text>
</comment>
<keyword evidence="1" id="KW-0547">Nucleotide-binding</keyword>
<dbReference type="Gene3D" id="3.40.50.300">
    <property type="entry name" value="P-loop containing nucleotide triphosphate hydrolases"/>
    <property type="match status" value="1"/>
</dbReference>
<dbReference type="InterPro" id="IPR027417">
    <property type="entry name" value="P-loop_NTPase"/>
</dbReference>
<keyword evidence="1" id="KW-0233">DNA recombination</keyword>
<evidence type="ECO:0000256" key="1">
    <source>
        <dbReference type="RuleBase" id="RU363044"/>
    </source>
</evidence>
<reference evidence="4" key="2">
    <citation type="submission" date="2022-03" db="EMBL/GenBank/DDBJ databases">
        <title>Draft title - Genomic analysis of global carrot germplasm unveils the trajectory of domestication and the origin of high carotenoid orange carrot.</title>
        <authorList>
            <person name="Iorizzo M."/>
            <person name="Ellison S."/>
            <person name="Senalik D."/>
            <person name="Macko-Podgorni A."/>
            <person name="Grzebelus D."/>
            <person name="Bostan H."/>
            <person name="Rolling W."/>
            <person name="Curaba J."/>
            <person name="Simon P."/>
        </authorList>
    </citation>
    <scope>NUCLEOTIDE SEQUENCE</scope>
    <source>
        <tissue evidence="4">Leaf</tissue>
    </source>
</reference>
<dbReference type="Pfam" id="PF14214">
    <property type="entry name" value="Helitron_like_N"/>
    <property type="match status" value="1"/>
</dbReference>
<dbReference type="GO" id="GO:0006281">
    <property type="term" value="P:DNA repair"/>
    <property type="evidence" value="ECO:0007669"/>
    <property type="project" value="UniProtKB-KW"/>
</dbReference>
<proteinExistence type="inferred from homology"/>
<dbReference type="GO" id="GO:0043139">
    <property type="term" value="F:5'-3' DNA helicase activity"/>
    <property type="evidence" value="ECO:0007669"/>
    <property type="project" value="UniProtKB-EC"/>
</dbReference>
<comment type="cofactor">
    <cofactor evidence="1">
        <name>Mg(2+)</name>
        <dbReference type="ChEBI" id="CHEBI:18420"/>
    </cofactor>
</comment>
<evidence type="ECO:0000259" key="3">
    <source>
        <dbReference type="Pfam" id="PF14214"/>
    </source>
</evidence>
<reference evidence="4" key="1">
    <citation type="journal article" date="2016" name="Nat. Genet.">
        <title>A high-quality carrot genome assembly provides new insights into carotenoid accumulation and asterid genome evolution.</title>
        <authorList>
            <person name="Iorizzo M."/>
            <person name="Ellison S."/>
            <person name="Senalik D."/>
            <person name="Zeng P."/>
            <person name="Satapoomin P."/>
            <person name="Huang J."/>
            <person name="Bowman M."/>
            <person name="Iovene M."/>
            <person name="Sanseverino W."/>
            <person name="Cavagnaro P."/>
            <person name="Yildiz M."/>
            <person name="Macko-Podgorni A."/>
            <person name="Moranska E."/>
            <person name="Grzebelus E."/>
            <person name="Grzebelus D."/>
            <person name="Ashrafi H."/>
            <person name="Zheng Z."/>
            <person name="Cheng S."/>
            <person name="Spooner D."/>
            <person name="Van Deynze A."/>
            <person name="Simon P."/>
        </authorList>
    </citation>
    <scope>NUCLEOTIDE SEQUENCE</scope>
    <source>
        <tissue evidence="4">Leaf</tissue>
    </source>
</reference>
<dbReference type="GO" id="GO:0000723">
    <property type="term" value="P:telomere maintenance"/>
    <property type="evidence" value="ECO:0007669"/>
    <property type="project" value="InterPro"/>
</dbReference>
<dbReference type="GO" id="GO:0005524">
    <property type="term" value="F:ATP binding"/>
    <property type="evidence" value="ECO:0007669"/>
    <property type="project" value="UniProtKB-KW"/>
</dbReference>
<dbReference type="Proteomes" id="UP000077755">
    <property type="component" value="Chromosome 6"/>
</dbReference>
<dbReference type="SUPFAM" id="SSF52540">
    <property type="entry name" value="P-loop containing nucleoside triphosphate hydrolases"/>
    <property type="match status" value="1"/>
</dbReference>
<dbReference type="InterPro" id="IPR025476">
    <property type="entry name" value="Helitron_helicase-like"/>
</dbReference>
<feature type="domain" description="DNA helicase Pif1-like DEAD-box helicase" evidence="2">
    <location>
        <begin position="839"/>
        <end position="889"/>
    </location>
</feature>
<name>A0AAF0XI97_DAUCS</name>
<accession>A0AAF0XI97</accession>
<gene>
    <name evidence="4" type="ORF">DCAR_0626315</name>
</gene>
<feature type="domain" description="Helitron helicase-like" evidence="3">
    <location>
        <begin position="201"/>
        <end position="384"/>
    </location>
</feature>
<dbReference type="AlphaFoldDB" id="A0AAF0XI97"/>
<dbReference type="GO" id="GO:0006310">
    <property type="term" value="P:DNA recombination"/>
    <property type="evidence" value="ECO:0007669"/>
    <property type="project" value="UniProtKB-KW"/>
</dbReference>
<keyword evidence="1" id="KW-0347">Helicase</keyword>
<comment type="catalytic activity">
    <reaction evidence="1">
        <text>ATP + H2O = ADP + phosphate + H(+)</text>
        <dbReference type="Rhea" id="RHEA:13065"/>
        <dbReference type="ChEBI" id="CHEBI:15377"/>
        <dbReference type="ChEBI" id="CHEBI:15378"/>
        <dbReference type="ChEBI" id="CHEBI:30616"/>
        <dbReference type="ChEBI" id="CHEBI:43474"/>
        <dbReference type="ChEBI" id="CHEBI:456216"/>
        <dbReference type="EC" id="5.6.2.3"/>
    </reaction>
</comment>
<keyword evidence="1" id="KW-0067">ATP-binding</keyword>
<evidence type="ECO:0000259" key="2">
    <source>
        <dbReference type="Pfam" id="PF05970"/>
    </source>
</evidence>
<organism evidence="4 5">
    <name type="scientific">Daucus carota subsp. sativus</name>
    <name type="common">Carrot</name>
    <dbReference type="NCBI Taxonomy" id="79200"/>
    <lineage>
        <taxon>Eukaryota</taxon>
        <taxon>Viridiplantae</taxon>
        <taxon>Streptophyta</taxon>
        <taxon>Embryophyta</taxon>
        <taxon>Tracheophyta</taxon>
        <taxon>Spermatophyta</taxon>
        <taxon>Magnoliopsida</taxon>
        <taxon>eudicotyledons</taxon>
        <taxon>Gunneridae</taxon>
        <taxon>Pentapetalae</taxon>
        <taxon>asterids</taxon>
        <taxon>campanulids</taxon>
        <taxon>Apiales</taxon>
        <taxon>Apiaceae</taxon>
        <taxon>Apioideae</taxon>
        <taxon>Scandiceae</taxon>
        <taxon>Daucinae</taxon>
        <taxon>Daucus</taxon>
        <taxon>Daucus sect. Daucus</taxon>
    </lineage>
</organism>
<dbReference type="EMBL" id="CP093348">
    <property type="protein sequence ID" value="WOH06886.1"/>
    <property type="molecule type" value="Genomic_DNA"/>
</dbReference>
<dbReference type="PANTHER" id="PTHR45786:SF74">
    <property type="entry name" value="ATP-DEPENDENT DNA HELICASE"/>
    <property type="match status" value="1"/>
</dbReference>
<dbReference type="EC" id="5.6.2.3" evidence="1"/>
<evidence type="ECO:0000313" key="5">
    <source>
        <dbReference type="Proteomes" id="UP000077755"/>
    </source>
</evidence>
<dbReference type="GO" id="GO:0016787">
    <property type="term" value="F:hydrolase activity"/>
    <property type="evidence" value="ECO:0007669"/>
    <property type="project" value="UniProtKB-KW"/>
</dbReference>
<keyword evidence="5" id="KW-1185">Reference proteome</keyword>
<evidence type="ECO:0000313" key="4">
    <source>
        <dbReference type="EMBL" id="WOH06886.1"/>
    </source>
</evidence>